<evidence type="ECO:0000313" key="4">
    <source>
        <dbReference type="Proteomes" id="UP001597480"/>
    </source>
</evidence>
<proteinExistence type="predicted"/>
<keyword evidence="2" id="KW-0472">Membrane</keyword>
<dbReference type="Proteomes" id="UP001597480">
    <property type="component" value="Unassembled WGS sequence"/>
</dbReference>
<dbReference type="EMBL" id="JBHUMD010000030">
    <property type="protein sequence ID" value="MFD2603661.1"/>
    <property type="molecule type" value="Genomic_DNA"/>
</dbReference>
<evidence type="ECO:0000256" key="1">
    <source>
        <dbReference type="SAM" id="Coils"/>
    </source>
</evidence>
<sequence length="185" mass="21411">MKTEENKMDEIFSRFDSQWDMEEPAAGHEDRFLDRLDKHNRKKPKGKGLIYWLAVPAAAAIAILLTMLFTFSPDGNDKTMAKLSPKTEKTQMYFASIINQELEKVQKENTPETKTLVADAMKHMQQLEADYDKITHDLAKKGENKQLIHAMITNLQTRISFLEDVLVKIENIKKIKENYHEDNNA</sequence>
<evidence type="ECO:0000313" key="3">
    <source>
        <dbReference type="EMBL" id="MFD2603661.1"/>
    </source>
</evidence>
<feature type="coiled-coil region" evidence="1">
    <location>
        <begin position="117"/>
        <end position="144"/>
    </location>
</feature>
<keyword evidence="2" id="KW-0812">Transmembrane</keyword>
<protein>
    <recommendedName>
        <fullName evidence="5">Anti-sigma factor</fullName>
    </recommendedName>
</protein>
<name>A0ABW5NX28_9FLAO</name>
<evidence type="ECO:0008006" key="5">
    <source>
        <dbReference type="Google" id="ProtNLM"/>
    </source>
</evidence>
<organism evidence="3 4">
    <name type="scientific">Flavobacterium suzhouense</name>
    <dbReference type="NCBI Taxonomy" id="1529638"/>
    <lineage>
        <taxon>Bacteria</taxon>
        <taxon>Pseudomonadati</taxon>
        <taxon>Bacteroidota</taxon>
        <taxon>Flavobacteriia</taxon>
        <taxon>Flavobacteriales</taxon>
        <taxon>Flavobacteriaceae</taxon>
        <taxon>Flavobacterium</taxon>
    </lineage>
</organism>
<keyword evidence="2" id="KW-1133">Transmembrane helix</keyword>
<gene>
    <name evidence="3" type="ORF">ACFSR3_16475</name>
</gene>
<comment type="caution">
    <text evidence="3">The sequence shown here is derived from an EMBL/GenBank/DDBJ whole genome shotgun (WGS) entry which is preliminary data.</text>
</comment>
<dbReference type="RefSeq" id="WP_379822554.1">
    <property type="nucleotide sequence ID" value="NZ_JBHUMD010000030.1"/>
</dbReference>
<reference evidence="4" key="1">
    <citation type="journal article" date="2019" name="Int. J. Syst. Evol. Microbiol.">
        <title>The Global Catalogue of Microorganisms (GCM) 10K type strain sequencing project: providing services to taxonomists for standard genome sequencing and annotation.</title>
        <authorList>
            <consortium name="The Broad Institute Genomics Platform"/>
            <consortium name="The Broad Institute Genome Sequencing Center for Infectious Disease"/>
            <person name="Wu L."/>
            <person name="Ma J."/>
        </authorList>
    </citation>
    <scope>NUCLEOTIDE SEQUENCE [LARGE SCALE GENOMIC DNA]</scope>
    <source>
        <strain evidence="4">KCTC 42107</strain>
    </source>
</reference>
<feature type="transmembrane region" description="Helical" evidence="2">
    <location>
        <begin position="49"/>
        <end position="71"/>
    </location>
</feature>
<evidence type="ECO:0000256" key="2">
    <source>
        <dbReference type="SAM" id="Phobius"/>
    </source>
</evidence>
<accession>A0ABW5NX28</accession>
<keyword evidence="1" id="KW-0175">Coiled coil</keyword>
<keyword evidence="4" id="KW-1185">Reference proteome</keyword>